<organism evidence="2 3">
    <name type="scientific">Multifurca ochricompacta</name>
    <dbReference type="NCBI Taxonomy" id="376703"/>
    <lineage>
        <taxon>Eukaryota</taxon>
        <taxon>Fungi</taxon>
        <taxon>Dikarya</taxon>
        <taxon>Basidiomycota</taxon>
        <taxon>Agaricomycotina</taxon>
        <taxon>Agaricomycetes</taxon>
        <taxon>Russulales</taxon>
        <taxon>Russulaceae</taxon>
        <taxon>Multifurca</taxon>
    </lineage>
</organism>
<feature type="region of interest" description="Disordered" evidence="1">
    <location>
        <begin position="20"/>
        <end position="45"/>
    </location>
</feature>
<dbReference type="Proteomes" id="UP001203297">
    <property type="component" value="Unassembled WGS sequence"/>
</dbReference>
<evidence type="ECO:0000313" key="2">
    <source>
        <dbReference type="EMBL" id="KAI0291354.1"/>
    </source>
</evidence>
<evidence type="ECO:0000313" key="3">
    <source>
        <dbReference type="Proteomes" id="UP001203297"/>
    </source>
</evidence>
<reference evidence="2" key="1">
    <citation type="journal article" date="2022" name="New Phytol.">
        <title>Evolutionary transition to the ectomycorrhizal habit in the genomes of a hyperdiverse lineage of mushroom-forming fungi.</title>
        <authorList>
            <person name="Looney B."/>
            <person name="Miyauchi S."/>
            <person name="Morin E."/>
            <person name="Drula E."/>
            <person name="Courty P.E."/>
            <person name="Kohler A."/>
            <person name="Kuo A."/>
            <person name="LaButti K."/>
            <person name="Pangilinan J."/>
            <person name="Lipzen A."/>
            <person name="Riley R."/>
            <person name="Andreopoulos W."/>
            <person name="He G."/>
            <person name="Johnson J."/>
            <person name="Nolan M."/>
            <person name="Tritt A."/>
            <person name="Barry K.W."/>
            <person name="Grigoriev I.V."/>
            <person name="Nagy L.G."/>
            <person name="Hibbett D."/>
            <person name="Henrissat B."/>
            <person name="Matheny P.B."/>
            <person name="Labbe J."/>
            <person name="Martin F.M."/>
        </authorList>
    </citation>
    <scope>NUCLEOTIDE SEQUENCE</scope>
    <source>
        <strain evidence="2">BPL690</strain>
    </source>
</reference>
<keyword evidence="3" id="KW-1185">Reference proteome</keyword>
<evidence type="ECO:0000256" key="1">
    <source>
        <dbReference type="SAM" id="MobiDB-lite"/>
    </source>
</evidence>
<accession>A0AAD4LV41</accession>
<protein>
    <submittedName>
        <fullName evidence="2">Uncharacterized protein</fullName>
    </submittedName>
</protein>
<name>A0AAD4LV41_9AGAM</name>
<sequence length="66" mass="7349">VRSERNNELLSTCRSRLGRVRGSLPRPLNSKPTGVSGGDEPDEELDEYDALYARVRTRGGGPWVHL</sequence>
<feature type="non-terminal residue" evidence="2">
    <location>
        <position position="1"/>
    </location>
</feature>
<proteinExistence type="predicted"/>
<comment type="caution">
    <text evidence="2">The sequence shown here is derived from an EMBL/GenBank/DDBJ whole genome shotgun (WGS) entry which is preliminary data.</text>
</comment>
<gene>
    <name evidence="2" type="ORF">B0F90DRAFT_1777487</name>
</gene>
<dbReference type="EMBL" id="WTXG01000163">
    <property type="protein sequence ID" value="KAI0291354.1"/>
    <property type="molecule type" value="Genomic_DNA"/>
</dbReference>
<dbReference type="AlphaFoldDB" id="A0AAD4LV41"/>